<evidence type="ECO:0000256" key="9">
    <source>
        <dbReference type="ARBA" id="ARBA00023136"/>
    </source>
</evidence>
<dbReference type="GO" id="GO:0140114">
    <property type="term" value="P:cellular detoxification of fluoride"/>
    <property type="evidence" value="ECO:0007669"/>
    <property type="project" value="UniProtKB-UniRule"/>
</dbReference>
<evidence type="ECO:0000313" key="16">
    <source>
        <dbReference type="Proteomes" id="UP000270219"/>
    </source>
</evidence>
<evidence type="ECO:0000256" key="6">
    <source>
        <dbReference type="ARBA" id="ARBA00022989"/>
    </source>
</evidence>
<accession>A0A498DA11</accession>
<dbReference type="InterPro" id="IPR003691">
    <property type="entry name" value="FluC"/>
</dbReference>
<comment type="activity regulation">
    <text evidence="14">Na(+) is not transported, but it plays an essential structural role and its presence is essential for fluoride channel function.</text>
</comment>
<sequence length="125" mass="13841">MTFLHIFIVGAGGFLGAIGRFSISKHLNKKTLSRLPIGTLTVNLTGAFLLGIITGIKADIFIALLFGTGFLGAFTTFSTVKLELTRLYIQKRIRLFIFYLLITYGFGIILAYFGYFIGTILFSLK</sequence>
<dbReference type="GO" id="GO:0005886">
    <property type="term" value="C:plasma membrane"/>
    <property type="evidence" value="ECO:0007669"/>
    <property type="project" value="UniProtKB-SubCell"/>
</dbReference>
<comment type="caution">
    <text evidence="15">The sequence shown here is derived from an EMBL/GenBank/DDBJ whole genome shotgun (WGS) entry which is preliminary data.</text>
</comment>
<gene>
    <name evidence="14" type="primary">fluC</name>
    <name evidence="14" type="synonym">crcB</name>
    <name evidence="15" type="ORF">D8M04_11530</name>
</gene>
<dbReference type="PANTHER" id="PTHR28259">
    <property type="entry name" value="FLUORIDE EXPORT PROTEIN 1-RELATED"/>
    <property type="match status" value="1"/>
</dbReference>
<feature type="transmembrane region" description="Helical" evidence="14">
    <location>
        <begin position="6"/>
        <end position="23"/>
    </location>
</feature>
<evidence type="ECO:0000256" key="8">
    <source>
        <dbReference type="ARBA" id="ARBA00023065"/>
    </source>
</evidence>
<proteinExistence type="inferred from homology"/>
<keyword evidence="5 14" id="KW-0479">Metal-binding</keyword>
<comment type="similarity">
    <text evidence="11 14">Belongs to the fluoride channel Fluc/FEX (TC 1.A.43) family.</text>
</comment>
<dbReference type="AlphaFoldDB" id="A0A498DA11"/>
<evidence type="ECO:0000256" key="2">
    <source>
        <dbReference type="ARBA" id="ARBA00022448"/>
    </source>
</evidence>
<keyword evidence="16" id="KW-1185">Reference proteome</keyword>
<evidence type="ECO:0000313" key="15">
    <source>
        <dbReference type="EMBL" id="RLL45471.1"/>
    </source>
</evidence>
<reference evidence="15 16" key="1">
    <citation type="submission" date="2018-10" db="EMBL/GenBank/DDBJ databases">
        <title>Oceanobacillus sp. YLB-02 draft genome.</title>
        <authorList>
            <person name="Yu L."/>
        </authorList>
    </citation>
    <scope>NUCLEOTIDE SEQUENCE [LARGE SCALE GENOMIC DNA]</scope>
    <source>
        <strain evidence="15 16">YLB-02</strain>
    </source>
</reference>
<dbReference type="GO" id="GO:0062054">
    <property type="term" value="F:fluoride channel activity"/>
    <property type="evidence" value="ECO:0007669"/>
    <property type="project" value="UniProtKB-UniRule"/>
</dbReference>
<comment type="catalytic activity">
    <reaction evidence="12">
        <text>fluoride(in) = fluoride(out)</text>
        <dbReference type="Rhea" id="RHEA:76159"/>
        <dbReference type="ChEBI" id="CHEBI:17051"/>
    </reaction>
    <physiologicalReaction direction="left-to-right" evidence="12">
        <dbReference type="Rhea" id="RHEA:76160"/>
    </physiologicalReaction>
</comment>
<dbReference type="EMBL" id="RCHR01000003">
    <property type="protein sequence ID" value="RLL45471.1"/>
    <property type="molecule type" value="Genomic_DNA"/>
</dbReference>
<dbReference type="HAMAP" id="MF_00454">
    <property type="entry name" value="FluC"/>
    <property type="match status" value="1"/>
</dbReference>
<evidence type="ECO:0000256" key="7">
    <source>
        <dbReference type="ARBA" id="ARBA00023053"/>
    </source>
</evidence>
<evidence type="ECO:0000256" key="13">
    <source>
        <dbReference type="ARBA" id="ARBA00049940"/>
    </source>
</evidence>
<dbReference type="OrthoDB" id="9815830at2"/>
<evidence type="ECO:0000256" key="5">
    <source>
        <dbReference type="ARBA" id="ARBA00022723"/>
    </source>
</evidence>
<keyword evidence="6 14" id="KW-1133">Transmembrane helix</keyword>
<evidence type="ECO:0000256" key="11">
    <source>
        <dbReference type="ARBA" id="ARBA00035120"/>
    </source>
</evidence>
<keyword evidence="10 14" id="KW-0407">Ion channel</keyword>
<keyword evidence="3 14" id="KW-1003">Cell membrane</keyword>
<keyword evidence="9 14" id="KW-0472">Membrane</keyword>
<dbReference type="Pfam" id="PF02537">
    <property type="entry name" value="CRCB"/>
    <property type="match status" value="1"/>
</dbReference>
<keyword evidence="8 14" id="KW-0406">Ion transport</keyword>
<comment type="function">
    <text evidence="13 14">Fluoride-specific ion channel. Important for reducing fluoride concentration in the cell, thus reducing its toxicity.</text>
</comment>
<protein>
    <recommendedName>
        <fullName evidence="14">Fluoride-specific ion channel FluC</fullName>
    </recommendedName>
</protein>
<feature type="transmembrane region" description="Helical" evidence="14">
    <location>
        <begin position="35"/>
        <end position="54"/>
    </location>
</feature>
<evidence type="ECO:0000256" key="4">
    <source>
        <dbReference type="ARBA" id="ARBA00022692"/>
    </source>
</evidence>
<keyword evidence="2 14" id="KW-0813">Transport</keyword>
<feature type="binding site" evidence="14">
    <location>
        <position position="75"/>
    </location>
    <ligand>
        <name>Na(+)</name>
        <dbReference type="ChEBI" id="CHEBI:29101"/>
        <note>structural</note>
    </ligand>
</feature>
<keyword evidence="7 14" id="KW-0915">Sodium</keyword>
<keyword evidence="4 14" id="KW-0812">Transmembrane</keyword>
<evidence type="ECO:0000256" key="1">
    <source>
        <dbReference type="ARBA" id="ARBA00004651"/>
    </source>
</evidence>
<dbReference type="GO" id="GO:0046872">
    <property type="term" value="F:metal ion binding"/>
    <property type="evidence" value="ECO:0007669"/>
    <property type="project" value="UniProtKB-KW"/>
</dbReference>
<feature type="transmembrane region" description="Helical" evidence="14">
    <location>
        <begin position="96"/>
        <end position="122"/>
    </location>
</feature>
<dbReference type="RefSeq" id="WP_121523057.1">
    <property type="nucleotide sequence ID" value="NZ_RCHR01000003.1"/>
</dbReference>
<organism evidence="15 16">
    <name type="scientific">Oceanobacillus piezotolerans</name>
    <dbReference type="NCBI Taxonomy" id="2448030"/>
    <lineage>
        <taxon>Bacteria</taxon>
        <taxon>Bacillati</taxon>
        <taxon>Bacillota</taxon>
        <taxon>Bacilli</taxon>
        <taxon>Bacillales</taxon>
        <taxon>Bacillaceae</taxon>
        <taxon>Oceanobacillus</taxon>
    </lineage>
</organism>
<feature type="binding site" evidence="14">
    <location>
        <position position="72"/>
    </location>
    <ligand>
        <name>Na(+)</name>
        <dbReference type="ChEBI" id="CHEBI:29101"/>
        <note>structural</note>
    </ligand>
</feature>
<evidence type="ECO:0000256" key="14">
    <source>
        <dbReference type="HAMAP-Rule" id="MF_00454"/>
    </source>
</evidence>
<name>A0A498DA11_9BACI</name>
<evidence type="ECO:0000256" key="3">
    <source>
        <dbReference type="ARBA" id="ARBA00022475"/>
    </source>
</evidence>
<evidence type="ECO:0000256" key="10">
    <source>
        <dbReference type="ARBA" id="ARBA00023303"/>
    </source>
</evidence>
<comment type="subcellular location">
    <subcellularLocation>
        <location evidence="1 14">Cell membrane</location>
        <topology evidence="1 14">Multi-pass membrane protein</topology>
    </subcellularLocation>
</comment>
<dbReference type="Proteomes" id="UP000270219">
    <property type="component" value="Unassembled WGS sequence"/>
</dbReference>
<evidence type="ECO:0000256" key="12">
    <source>
        <dbReference type="ARBA" id="ARBA00035585"/>
    </source>
</evidence>
<feature type="transmembrane region" description="Helical" evidence="14">
    <location>
        <begin position="60"/>
        <end position="84"/>
    </location>
</feature>
<dbReference type="PANTHER" id="PTHR28259:SF16">
    <property type="entry name" value="FLUORIDE-SPECIFIC ION CHANNEL FLUC 2"/>
    <property type="match status" value="1"/>
</dbReference>